<dbReference type="Proteomes" id="UP000198802">
    <property type="component" value="Unassembled WGS sequence"/>
</dbReference>
<keyword evidence="8" id="KW-1185">Reference proteome</keyword>
<dbReference type="InterPro" id="IPR042098">
    <property type="entry name" value="TauD-like_sf"/>
</dbReference>
<dbReference type="GO" id="GO:0016706">
    <property type="term" value="F:2-oxoglutarate-dependent dioxygenase activity"/>
    <property type="evidence" value="ECO:0007669"/>
    <property type="project" value="TreeGrafter"/>
</dbReference>
<protein>
    <submittedName>
        <fullName evidence="7">Taurine dioxygenase</fullName>
    </submittedName>
</protein>
<evidence type="ECO:0000256" key="2">
    <source>
        <dbReference type="ARBA" id="ARBA00022723"/>
    </source>
</evidence>
<evidence type="ECO:0000256" key="5">
    <source>
        <dbReference type="ARBA" id="ARBA00023004"/>
    </source>
</evidence>
<dbReference type="InterPro" id="IPR003819">
    <property type="entry name" value="TauD/TfdA-like"/>
</dbReference>
<dbReference type="EMBL" id="FAOZ01000017">
    <property type="protein sequence ID" value="CUU58174.1"/>
    <property type="molecule type" value="Genomic_DNA"/>
</dbReference>
<reference evidence="8" key="1">
    <citation type="submission" date="2015-11" db="EMBL/GenBank/DDBJ databases">
        <authorList>
            <person name="Varghese N."/>
        </authorList>
    </citation>
    <scope>NUCLEOTIDE SEQUENCE [LARGE SCALE GENOMIC DNA]</scope>
    <source>
        <strain evidence="8">DSM 45899</strain>
    </source>
</reference>
<sequence length="315" mass="34200">MTLTADTGTGAGTDTAGQEQAAAATAVAEPLFEIVPLSGNIGAEIRGLDVRALDEREVAAVRAAWLHYKVVFFPGQHLTPAEHLAFARRFGEPTEGHPVIPGLDGQPEVFEIDYSKARELAAAYGRVGTVSRGLDWHTDVTFVKRPPLGSILRAVVVPPAGGDTLFSNQEAAFAALSPALQEFLGTLTAVHNGEAQFKGILDLVGEGRWEGETFVRLEPATHPVVRTHPETGKKSLFVNPGFTSHIAELDRAESDALLAFLYQHSVRPEFTVRYHWQEGTIGFWDNRATQHAVAGDFGDAHRVIQRVTLRGDEPR</sequence>
<proteinExistence type="inferred from homology"/>
<dbReference type="InterPro" id="IPR051323">
    <property type="entry name" value="AtsK-like"/>
</dbReference>
<evidence type="ECO:0000256" key="3">
    <source>
        <dbReference type="ARBA" id="ARBA00022964"/>
    </source>
</evidence>
<evidence type="ECO:0000256" key="1">
    <source>
        <dbReference type="ARBA" id="ARBA00005896"/>
    </source>
</evidence>
<dbReference type="PANTHER" id="PTHR30468">
    <property type="entry name" value="ALPHA-KETOGLUTARATE-DEPENDENT SULFONATE DIOXYGENASE"/>
    <property type="match status" value="1"/>
</dbReference>
<dbReference type="GO" id="GO:0046872">
    <property type="term" value="F:metal ion binding"/>
    <property type="evidence" value="ECO:0007669"/>
    <property type="project" value="UniProtKB-KW"/>
</dbReference>
<evidence type="ECO:0000256" key="4">
    <source>
        <dbReference type="ARBA" id="ARBA00023002"/>
    </source>
</evidence>
<dbReference type="SUPFAM" id="SSF51197">
    <property type="entry name" value="Clavaminate synthase-like"/>
    <property type="match status" value="1"/>
</dbReference>
<dbReference type="GO" id="GO:0005737">
    <property type="term" value="C:cytoplasm"/>
    <property type="evidence" value="ECO:0007669"/>
    <property type="project" value="TreeGrafter"/>
</dbReference>
<dbReference type="PANTHER" id="PTHR30468:SF1">
    <property type="entry name" value="ALPHA-KETOGLUTARATE-DEPENDENT SULFONATE DIOXYGENASE"/>
    <property type="match status" value="1"/>
</dbReference>
<dbReference type="Gene3D" id="3.60.130.10">
    <property type="entry name" value="Clavaminate synthase-like"/>
    <property type="match status" value="1"/>
</dbReference>
<keyword evidence="4" id="KW-0560">Oxidoreductase</keyword>
<dbReference type="Pfam" id="PF02668">
    <property type="entry name" value="TauD"/>
    <property type="match status" value="1"/>
</dbReference>
<evidence type="ECO:0000259" key="6">
    <source>
        <dbReference type="Pfam" id="PF02668"/>
    </source>
</evidence>
<dbReference type="AlphaFoldDB" id="A0A0S4QSV4"/>
<evidence type="ECO:0000313" key="8">
    <source>
        <dbReference type="Proteomes" id="UP000198802"/>
    </source>
</evidence>
<keyword evidence="3 7" id="KW-0223">Dioxygenase</keyword>
<keyword evidence="2" id="KW-0479">Metal-binding</keyword>
<feature type="domain" description="TauD/TfdA-like" evidence="6">
    <location>
        <begin position="34"/>
        <end position="308"/>
    </location>
</feature>
<dbReference type="RefSeq" id="WP_091280852.1">
    <property type="nucleotide sequence ID" value="NZ_FAOZ01000017.1"/>
</dbReference>
<comment type="similarity">
    <text evidence="1">Belongs to the TfdA dioxygenase family.</text>
</comment>
<gene>
    <name evidence="7" type="ORF">Ga0074812_11783</name>
</gene>
<evidence type="ECO:0000313" key="7">
    <source>
        <dbReference type="EMBL" id="CUU58174.1"/>
    </source>
</evidence>
<name>A0A0S4QSV4_9ACTN</name>
<keyword evidence="5" id="KW-0408">Iron</keyword>
<organism evidence="7 8">
    <name type="scientific">Parafrankia irregularis</name>
    <dbReference type="NCBI Taxonomy" id="795642"/>
    <lineage>
        <taxon>Bacteria</taxon>
        <taxon>Bacillati</taxon>
        <taxon>Actinomycetota</taxon>
        <taxon>Actinomycetes</taxon>
        <taxon>Frankiales</taxon>
        <taxon>Frankiaceae</taxon>
        <taxon>Parafrankia</taxon>
    </lineage>
</organism>
<accession>A0A0S4QSV4</accession>